<organism evidence="2 3">
    <name type="scientific">Kibdelosporangium aridum</name>
    <dbReference type="NCBI Taxonomy" id="2030"/>
    <lineage>
        <taxon>Bacteria</taxon>
        <taxon>Bacillati</taxon>
        <taxon>Actinomycetota</taxon>
        <taxon>Actinomycetes</taxon>
        <taxon>Pseudonocardiales</taxon>
        <taxon>Pseudonocardiaceae</taxon>
        <taxon>Kibdelosporangium</taxon>
    </lineage>
</organism>
<protein>
    <submittedName>
        <fullName evidence="2">Tat pathway signal sequence domain protein</fullName>
    </submittedName>
</protein>
<name>A0A428ZIF4_KIBAR</name>
<keyword evidence="1" id="KW-0732">Signal</keyword>
<gene>
    <name evidence="2" type="ORF">DMH04_09000</name>
</gene>
<dbReference type="OrthoDB" id="3612157at2"/>
<proteinExistence type="predicted"/>
<evidence type="ECO:0000256" key="1">
    <source>
        <dbReference type="SAM" id="SignalP"/>
    </source>
</evidence>
<dbReference type="EMBL" id="QHKI01000005">
    <property type="protein sequence ID" value="RSM87859.1"/>
    <property type="molecule type" value="Genomic_DNA"/>
</dbReference>
<evidence type="ECO:0000313" key="2">
    <source>
        <dbReference type="EMBL" id="RSM87859.1"/>
    </source>
</evidence>
<dbReference type="Pfam" id="PF14099">
    <property type="entry name" value="Polysacc_lyase"/>
    <property type="match status" value="1"/>
</dbReference>
<feature type="chain" id="PRO_5039584066" evidence="1">
    <location>
        <begin position="46"/>
        <end position="277"/>
    </location>
</feature>
<feature type="signal peptide" evidence="1">
    <location>
        <begin position="1"/>
        <end position="45"/>
    </location>
</feature>
<dbReference type="AlphaFoldDB" id="A0A428ZIF4"/>
<accession>A0A428ZIF4</accession>
<comment type="caution">
    <text evidence="2">The sequence shown here is derived from an EMBL/GenBank/DDBJ whole genome shotgun (WGS) entry which is preliminary data.</text>
</comment>
<dbReference type="Proteomes" id="UP000287547">
    <property type="component" value="Unassembled WGS sequence"/>
</dbReference>
<reference evidence="2 3" key="1">
    <citation type="submission" date="2018-05" db="EMBL/GenBank/DDBJ databases">
        <title>Evolution of GPA BGCs.</title>
        <authorList>
            <person name="Waglechner N."/>
            <person name="Wright G.D."/>
        </authorList>
    </citation>
    <scope>NUCLEOTIDE SEQUENCE [LARGE SCALE GENOMIC DNA]</scope>
    <source>
        <strain evidence="2 3">A82846</strain>
    </source>
</reference>
<dbReference type="Gene3D" id="2.60.120.200">
    <property type="match status" value="1"/>
</dbReference>
<sequence>MQVGVIRRLEGNTPRGGCFMPTLFTRRATLLAAAATPFAAGTALADVGVTAFKLRWSADPGKDGLRAFVGVEDDRSDSHPGVTHIFAEPTQYRFVMHKSDRDGSDRQRQEVRAIQMNGSRVDMKKNETWRYDYQMFIPSSLKGTSSFTHIFQVKHTSVASPVVTMSLHRTGSTENVEMRLFGAGQAKLGVTNLAPLRNKWIDVEIEVKVADGSGGRVRYSLKDGGTTIVNASRSGIDTWLGGDQAHPKWGIYRSINDSGQLQDTYLLLRNMKAYRDE</sequence>
<dbReference type="InterPro" id="IPR025975">
    <property type="entry name" value="Polysacc_lyase"/>
</dbReference>
<evidence type="ECO:0000313" key="3">
    <source>
        <dbReference type="Proteomes" id="UP000287547"/>
    </source>
</evidence>